<dbReference type="CDD" id="cd16934">
    <property type="entry name" value="HATPase_RsbT-like"/>
    <property type="match status" value="1"/>
</dbReference>
<evidence type="ECO:0000313" key="3">
    <source>
        <dbReference type="Proteomes" id="UP000235616"/>
    </source>
</evidence>
<reference evidence="2 3" key="1">
    <citation type="submission" date="2018-01" db="EMBL/GenBank/DDBJ databases">
        <title>Whole genome analyses suggest that Burkholderia sensu lato contains two further novel genera in the rhizoxinica-symbiotica group Mycetohabitans gen. nov., and Trinickia gen. nov.: implications for the evolution of diazotrophy and nodulation in the Burkholderiaceae.</title>
        <authorList>
            <person name="Estrada-de los Santos P."/>
            <person name="Palmer M."/>
            <person name="Chavez-Ramirez B."/>
            <person name="Beukes C."/>
            <person name="Steenkamp E.T."/>
            <person name="Hirsch A.M."/>
            <person name="Manyaka P."/>
            <person name="Maluk M."/>
            <person name="Lafos M."/>
            <person name="Crook M."/>
            <person name="Gross E."/>
            <person name="Simon M.F."/>
            <person name="Bueno dos Reis Junior F."/>
            <person name="Poole P.S."/>
            <person name="Venter S.N."/>
            <person name="James E.K."/>
        </authorList>
    </citation>
    <scope>NUCLEOTIDE SEQUENCE [LARGE SCALE GENOMIC DNA]</scope>
    <source>
        <strain evidence="2 3">GIMN1.004</strain>
    </source>
</reference>
<keyword evidence="3" id="KW-1185">Reference proteome</keyword>
<gene>
    <name evidence="2" type="ORF">C0Z18_19615</name>
</gene>
<dbReference type="AlphaFoldDB" id="A0A2N7VKK4"/>
<dbReference type="SUPFAM" id="SSF55874">
    <property type="entry name" value="ATPase domain of HSP90 chaperone/DNA topoisomerase II/histidine kinase"/>
    <property type="match status" value="1"/>
</dbReference>
<organism evidence="2 3">
    <name type="scientific">Trinickia dabaoshanensis</name>
    <dbReference type="NCBI Taxonomy" id="564714"/>
    <lineage>
        <taxon>Bacteria</taxon>
        <taxon>Pseudomonadati</taxon>
        <taxon>Pseudomonadota</taxon>
        <taxon>Betaproteobacteria</taxon>
        <taxon>Burkholderiales</taxon>
        <taxon>Burkholderiaceae</taxon>
        <taxon>Trinickia</taxon>
    </lineage>
</organism>
<proteinExistence type="predicted"/>
<dbReference type="EMBL" id="PNYA01000018">
    <property type="protein sequence ID" value="PMS17667.1"/>
    <property type="molecule type" value="Genomic_DNA"/>
</dbReference>
<evidence type="ECO:0000313" key="2">
    <source>
        <dbReference type="EMBL" id="PMS17667.1"/>
    </source>
</evidence>
<dbReference type="Proteomes" id="UP000235616">
    <property type="component" value="Unassembled WGS sequence"/>
</dbReference>
<dbReference type="RefSeq" id="WP_102647089.1">
    <property type="nucleotide sequence ID" value="NZ_PNYA01000018.1"/>
</dbReference>
<sequence length="145" mass="15662">MNSRRTEGETSYVFVSVPSDVDWARRTVLELAERERFTPKRAGALATAVTEIARNIVVHAGRGRISFAPVTDGARRGIVAVASDEGPGIPDIERAMQDGFSTQGSLGLGLSGAKRLVDEFEIESLAGTGVKVVLTQWNEDDPFEE</sequence>
<name>A0A2N7VKK4_9BURK</name>
<comment type="caution">
    <text evidence="2">The sequence shown here is derived from an EMBL/GenBank/DDBJ whole genome shotgun (WGS) entry which is preliminary data.</text>
</comment>
<dbReference type="Gene3D" id="3.30.565.10">
    <property type="entry name" value="Histidine kinase-like ATPase, C-terminal domain"/>
    <property type="match status" value="1"/>
</dbReference>
<accession>A0A2N7VKK4</accession>
<evidence type="ECO:0000259" key="1">
    <source>
        <dbReference type="Pfam" id="PF13581"/>
    </source>
</evidence>
<feature type="domain" description="Histidine kinase/HSP90-like ATPase" evidence="1">
    <location>
        <begin position="18"/>
        <end position="134"/>
    </location>
</feature>
<dbReference type="InterPro" id="IPR003594">
    <property type="entry name" value="HATPase_dom"/>
</dbReference>
<dbReference type="Pfam" id="PF13581">
    <property type="entry name" value="HATPase_c_2"/>
    <property type="match status" value="1"/>
</dbReference>
<dbReference type="OrthoDB" id="5769716at2"/>
<dbReference type="InterPro" id="IPR036890">
    <property type="entry name" value="HATPase_C_sf"/>
</dbReference>
<protein>
    <recommendedName>
        <fullName evidence="1">Histidine kinase/HSP90-like ATPase domain-containing protein</fullName>
    </recommendedName>
</protein>